<dbReference type="Pfam" id="PF01494">
    <property type="entry name" value="FAD_binding_3"/>
    <property type="match status" value="1"/>
</dbReference>
<dbReference type="GO" id="GO:0005741">
    <property type="term" value="C:mitochondrial outer membrane"/>
    <property type="evidence" value="ECO:0007669"/>
    <property type="project" value="TreeGrafter"/>
</dbReference>
<dbReference type="STRING" id="130081.M2Y612"/>
<dbReference type="EMBL" id="KB454493">
    <property type="protein sequence ID" value="EME31294.1"/>
    <property type="molecule type" value="Genomic_DNA"/>
</dbReference>
<sequence length="504" mass="56991">MNSADSRASIEELHSSSKRIVVVGGGLAGSLEGLFLAKRLGSSYEIRIYEKREDPRLHEGDSGRSINLALSTRGLTALDKVGLSEEVSSQGVPMYGRGIHHSNGQFEIQPYGLSKKGEFLTSISRHVLNCILLNACERAGVNLCFKKACSSIDLANNILYFEESESLALNSSFESTEQDIPWEFDNVSSKFIESEIQRTSDVSFNVNMVKADVIVGADGVFSRVRQILENCTKAKFNYSQVYLPTCYKELTINPTASGSYAMYPNCLHIWPRGRFMLIALPNSDGSFTCTLFMDEDGYAVSFKNIETNEQLLNLFSTYFKDVIPLIPDLLNQYFHSPLSFLLYTQCEPYHFKNNIVLIGDAAHAIVPFYGQGCNLAFEDCRILDELIELHCGKWFDVLQHFSQSRKSNADVIARLALENYLEMAQKTSSRLFLLRKRIQITFSEWFPNTFPSLYRLVSFTNVPYRDAVSLVEKGNSALRKYLICSLCVTTLASFYWIKCLWRTN</sequence>
<keyword evidence="3" id="KW-0274">FAD</keyword>
<evidence type="ECO:0000256" key="3">
    <source>
        <dbReference type="ARBA" id="ARBA00022827"/>
    </source>
</evidence>
<evidence type="ECO:0000313" key="8">
    <source>
        <dbReference type="EMBL" id="EME31294.1"/>
    </source>
</evidence>
<dbReference type="InterPro" id="IPR002938">
    <property type="entry name" value="FAD-bd"/>
</dbReference>
<dbReference type="OMA" id="REFMFIA"/>
<dbReference type="InterPro" id="IPR036188">
    <property type="entry name" value="FAD/NAD-bd_sf"/>
</dbReference>
<dbReference type="GO" id="GO:0070189">
    <property type="term" value="P:kynurenine metabolic process"/>
    <property type="evidence" value="ECO:0007669"/>
    <property type="project" value="TreeGrafter"/>
</dbReference>
<dbReference type="GeneID" id="17089953"/>
<keyword evidence="2" id="KW-0285">Flavoprotein</keyword>
<dbReference type="KEGG" id="gsl:Gasu_15330"/>
<accession>M2Y612</accession>
<dbReference type="OrthoDB" id="10053569at2759"/>
<dbReference type="Proteomes" id="UP000030680">
    <property type="component" value="Unassembled WGS sequence"/>
</dbReference>
<evidence type="ECO:0000256" key="4">
    <source>
        <dbReference type="ARBA" id="ARBA00022857"/>
    </source>
</evidence>
<keyword evidence="4" id="KW-0521">NADP</keyword>
<dbReference type="PANTHER" id="PTHR46028:SF2">
    <property type="entry name" value="KYNURENINE 3-MONOOXYGENASE"/>
    <property type="match status" value="1"/>
</dbReference>
<reference evidence="9" key="1">
    <citation type="journal article" date="2013" name="Science">
        <title>Gene transfer from bacteria and archaea facilitated evolution of an extremophilic eukaryote.</title>
        <authorList>
            <person name="Schonknecht G."/>
            <person name="Chen W.H."/>
            <person name="Ternes C.M."/>
            <person name="Barbier G.G."/>
            <person name="Shrestha R.P."/>
            <person name="Stanke M."/>
            <person name="Brautigam A."/>
            <person name="Baker B.J."/>
            <person name="Banfield J.F."/>
            <person name="Garavito R.M."/>
            <person name="Carr K."/>
            <person name="Wilkerson C."/>
            <person name="Rensing S.A."/>
            <person name="Gagneul D."/>
            <person name="Dickenson N.E."/>
            <person name="Oesterhelt C."/>
            <person name="Lercher M.J."/>
            <person name="Weber A.P."/>
        </authorList>
    </citation>
    <scope>NUCLEOTIDE SEQUENCE [LARGE SCALE GENOMIC DNA]</scope>
    <source>
        <strain evidence="9">074W</strain>
    </source>
</reference>
<evidence type="ECO:0000313" key="9">
    <source>
        <dbReference type="Proteomes" id="UP000030680"/>
    </source>
</evidence>
<gene>
    <name evidence="8" type="ORF">Gasu_15330</name>
</gene>
<dbReference type="GO" id="GO:0071949">
    <property type="term" value="F:FAD binding"/>
    <property type="evidence" value="ECO:0007669"/>
    <property type="project" value="InterPro"/>
</dbReference>
<evidence type="ECO:0000259" key="7">
    <source>
        <dbReference type="Pfam" id="PF01494"/>
    </source>
</evidence>
<keyword evidence="6 8" id="KW-0503">Monooxygenase</keyword>
<keyword evidence="5 8" id="KW-0560">Oxidoreductase</keyword>
<dbReference type="eggNOG" id="KOG2614">
    <property type="taxonomic scope" value="Eukaryota"/>
</dbReference>
<evidence type="ECO:0000256" key="6">
    <source>
        <dbReference type="ARBA" id="ARBA00023033"/>
    </source>
</evidence>
<protein>
    <submittedName>
        <fullName evidence="8">Kynurenine 3-monooxygenase</fullName>
        <ecNumber evidence="8">1.14.13.9</ecNumber>
    </submittedName>
</protein>
<dbReference type="EC" id="1.14.13.9" evidence="8"/>
<dbReference type="RefSeq" id="XP_005707814.1">
    <property type="nucleotide sequence ID" value="XM_005707757.1"/>
</dbReference>
<feature type="domain" description="FAD-binding" evidence="7">
    <location>
        <begin position="20"/>
        <end position="383"/>
    </location>
</feature>
<dbReference type="Gene3D" id="3.50.50.60">
    <property type="entry name" value="FAD/NAD(P)-binding domain"/>
    <property type="match status" value="1"/>
</dbReference>
<dbReference type="PRINTS" id="PR00420">
    <property type="entry name" value="RNGMNOXGNASE"/>
</dbReference>
<dbReference type="Gramene" id="EME31294">
    <property type="protein sequence ID" value="EME31294"/>
    <property type="gene ID" value="Gasu_15330"/>
</dbReference>
<proteinExistence type="predicted"/>
<comment type="cofactor">
    <cofactor evidence="1">
        <name>FAD</name>
        <dbReference type="ChEBI" id="CHEBI:57692"/>
    </cofactor>
</comment>
<dbReference type="SUPFAM" id="SSF51905">
    <property type="entry name" value="FAD/NAD(P)-binding domain"/>
    <property type="match status" value="1"/>
</dbReference>
<organism evidence="8 9">
    <name type="scientific">Galdieria sulphuraria</name>
    <name type="common">Red alga</name>
    <dbReference type="NCBI Taxonomy" id="130081"/>
    <lineage>
        <taxon>Eukaryota</taxon>
        <taxon>Rhodophyta</taxon>
        <taxon>Bangiophyceae</taxon>
        <taxon>Galdieriales</taxon>
        <taxon>Galdieriaceae</taxon>
        <taxon>Galdieria</taxon>
    </lineage>
</organism>
<dbReference type="AlphaFoldDB" id="M2Y612"/>
<dbReference type="GO" id="GO:0004502">
    <property type="term" value="F:kynurenine 3-monooxygenase activity"/>
    <property type="evidence" value="ECO:0007669"/>
    <property type="project" value="UniProtKB-EC"/>
</dbReference>
<keyword evidence="9" id="KW-1185">Reference proteome</keyword>
<dbReference type="PANTHER" id="PTHR46028">
    <property type="entry name" value="KYNURENINE 3-MONOOXYGENASE"/>
    <property type="match status" value="1"/>
</dbReference>
<evidence type="ECO:0000256" key="1">
    <source>
        <dbReference type="ARBA" id="ARBA00001974"/>
    </source>
</evidence>
<evidence type="ECO:0000256" key="2">
    <source>
        <dbReference type="ARBA" id="ARBA00022630"/>
    </source>
</evidence>
<evidence type="ECO:0000256" key="5">
    <source>
        <dbReference type="ARBA" id="ARBA00023002"/>
    </source>
</evidence>
<name>M2Y612_GALSU</name>